<keyword evidence="8" id="KW-0449">Lipoprotein</keyword>
<evidence type="ECO:0000313" key="12">
    <source>
        <dbReference type="RefSeq" id="XP_022935175.1"/>
    </source>
</evidence>
<dbReference type="KEGG" id="cmos:111442128"/>
<evidence type="ECO:0000256" key="8">
    <source>
        <dbReference type="ARBA" id="ARBA00023288"/>
    </source>
</evidence>
<evidence type="ECO:0000313" key="11">
    <source>
        <dbReference type="Proteomes" id="UP000504609"/>
    </source>
</evidence>
<sequence length="141" mass="14947">MEMKPWTGTLTAMLLVLASAMAFQGRAQDTSCMNRLIPCLNYLNGTRDPPSSCCNPLKSVIDSNPDCLCALISRDGSDRAEQAGIDVSQAQLLPGRCGEHVNPLSCLAAANNARSLSISSTLQLISLTSTASLLMSGVLRF</sequence>
<dbReference type="CDD" id="cd00010">
    <property type="entry name" value="AAI_LTSS"/>
    <property type="match status" value="1"/>
</dbReference>
<reference evidence="12" key="1">
    <citation type="submission" date="2025-08" db="UniProtKB">
        <authorList>
            <consortium name="RefSeq"/>
        </authorList>
    </citation>
    <scope>IDENTIFICATION</scope>
    <source>
        <tissue evidence="12">Young leaves</tissue>
    </source>
</reference>
<dbReference type="InterPro" id="IPR000528">
    <property type="entry name" value="Plant_nsLTP"/>
</dbReference>
<keyword evidence="3" id="KW-1003">Cell membrane</keyword>
<dbReference type="Gene3D" id="1.10.110.10">
    <property type="entry name" value="Plant lipid-transfer and hydrophobic proteins"/>
    <property type="match status" value="1"/>
</dbReference>
<keyword evidence="5 9" id="KW-0732">Signal</keyword>
<dbReference type="RefSeq" id="XP_022935175.1">
    <property type="nucleotide sequence ID" value="XM_023079407.1"/>
</dbReference>
<dbReference type="Proteomes" id="UP000504609">
    <property type="component" value="Unplaced"/>
</dbReference>
<evidence type="ECO:0000256" key="4">
    <source>
        <dbReference type="ARBA" id="ARBA00022622"/>
    </source>
</evidence>
<dbReference type="Pfam" id="PF14368">
    <property type="entry name" value="LTP_2"/>
    <property type="match status" value="1"/>
</dbReference>
<organism evidence="11 12">
    <name type="scientific">Cucurbita moschata</name>
    <name type="common">Winter crookneck squash</name>
    <name type="synonym">Cucurbita pepo var. moschata</name>
    <dbReference type="NCBI Taxonomy" id="3662"/>
    <lineage>
        <taxon>Eukaryota</taxon>
        <taxon>Viridiplantae</taxon>
        <taxon>Streptophyta</taxon>
        <taxon>Embryophyta</taxon>
        <taxon>Tracheophyta</taxon>
        <taxon>Spermatophyta</taxon>
        <taxon>Magnoliopsida</taxon>
        <taxon>eudicotyledons</taxon>
        <taxon>Gunneridae</taxon>
        <taxon>Pentapetalae</taxon>
        <taxon>rosids</taxon>
        <taxon>fabids</taxon>
        <taxon>Cucurbitales</taxon>
        <taxon>Cucurbitaceae</taxon>
        <taxon>Cucurbiteae</taxon>
        <taxon>Cucurbita</taxon>
    </lineage>
</organism>
<keyword evidence="4" id="KW-0472">Membrane</keyword>
<dbReference type="GeneID" id="111442128"/>
<feature type="signal peptide" evidence="9">
    <location>
        <begin position="1"/>
        <end position="27"/>
    </location>
</feature>
<dbReference type="GO" id="GO:0008289">
    <property type="term" value="F:lipid binding"/>
    <property type="evidence" value="ECO:0007669"/>
    <property type="project" value="InterPro"/>
</dbReference>
<protein>
    <submittedName>
        <fullName evidence="12">Lipid transfer-like protein VAS</fullName>
    </submittedName>
</protein>
<dbReference type="GO" id="GO:0098552">
    <property type="term" value="C:side of membrane"/>
    <property type="evidence" value="ECO:0007669"/>
    <property type="project" value="UniProtKB-KW"/>
</dbReference>
<evidence type="ECO:0000256" key="5">
    <source>
        <dbReference type="ARBA" id="ARBA00022729"/>
    </source>
</evidence>
<evidence type="ECO:0000256" key="2">
    <source>
        <dbReference type="ARBA" id="ARBA00009748"/>
    </source>
</evidence>
<proteinExistence type="inferred from homology"/>
<keyword evidence="6" id="KW-1015">Disulfide bond</keyword>
<dbReference type="PANTHER" id="PTHR33044">
    <property type="entry name" value="BIFUNCTIONAL INHIBITOR/LIPID-TRANSFER PROTEIN/SEED STORAGE 2S ALBUMIN SUPERFAMILY PROTEIN-RELATED"/>
    <property type="match status" value="1"/>
</dbReference>
<dbReference type="PRINTS" id="PR00382">
    <property type="entry name" value="LIPIDTRNSFER"/>
</dbReference>
<evidence type="ECO:0000256" key="3">
    <source>
        <dbReference type="ARBA" id="ARBA00022475"/>
    </source>
</evidence>
<evidence type="ECO:0000259" key="10">
    <source>
        <dbReference type="Pfam" id="PF14368"/>
    </source>
</evidence>
<dbReference type="SUPFAM" id="SSF47699">
    <property type="entry name" value="Bifunctional inhibitor/lipid-transfer protein/seed storage 2S albumin"/>
    <property type="match status" value="1"/>
</dbReference>
<keyword evidence="4" id="KW-0336">GPI-anchor</keyword>
<dbReference type="GO" id="GO:0006869">
    <property type="term" value="P:lipid transport"/>
    <property type="evidence" value="ECO:0007669"/>
    <property type="project" value="InterPro"/>
</dbReference>
<evidence type="ECO:0000256" key="6">
    <source>
        <dbReference type="ARBA" id="ARBA00023157"/>
    </source>
</evidence>
<evidence type="ECO:0000256" key="1">
    <source>
        <dbReference type="ARBA" id="ARBA00004609"/>
    </source>
</evidence>
<comment type="subcellular location">
    <subcellularLocation>
        <location evidence="1">Cell membrane</location>
        <topology evidence="1">Lipid-anchor</topology>
        <topology evidence="1">GPI-anchor</topology>
    </subcellularLocation>
</comment>
<evidence type="ECO:0000256" key="9">
    <source>
        <dbReference type="SAM" id="SignalP"/>
    </source>
</evidence>
<name>A0A6J1F9V7_CUCMO</name>
<keyword evidence="11" id="KW-1185">Reference proteome</keyword>
<feature type="chain" id="PRO_5026669459" evidence="9">
    <location>
        <begin position="28"/>
        <end position="141"/>
    </location>
</feature>
<evidence type="ECO:0000256" key="7">
    <source>
        <dbReference type="ARBA" id="ARBA00023180"/>
    </source>
</evidence>
<dbReference type="InterPro" id="IPR036312">
    <property type="entry name" value="Bifun_inhib/LTP/seed_sf"/>
</dbReference>
<dbReference type="GO" id="GO:0005886">
    <property type="term" value="C:plasma membrane"/>
    <property type="evidence" value="ECO:0007669"/>
    <property type="project" value="UniProtKB-SubCell"/>
</dbReference>
<dbReference type="InterPro" id="IPR016140">
    <property type="entry name" value="Bifunc_inhib/LTP/seed_store"/>
</dbReference>
<gene>
    <name evidence="12" type="primary">LOC111442128</name>
</gene>
<keyword evidence="7" id="KW-0325">Glycoprotein</keyword>
<dbReference type="InterPro" id="IPR043325">
    <property type="entry name" value="LTSS"/>
</dbReference>
<comment type="similarity">
    <text evidence="2">Belongs to the plant LTP family.</text>
</comment>
<feature type="domain" description="Bifunctional inhibitor/plant lipid transfer protein/seed storage helical" evidence="10">
    <location>
        <begin position="15"/>
        <end position="106"/>
    </location>
</feature>
<accession>A0A6J1F9V7</accession>
<dbReference type="AlphaFoldDB" id="A0A6J1F9V7"/>